<name>A0A0D2P6H5_HYPSF</name>
<evidence type="ECO:0000313" key="1">
    <source>
        <dbReference type="EMBL" id="KJA24221.1"/>
    </source>
</evidence>
<evidence type="ECO:0000313" key="2">
    <source>
        <dbReference type="Proteomes" id="UP000054270"/>
    </source>
</evidence>
<dbReference type="EMBL" id="KN817538">
    <property type="protein sequence ID" value="KJA24221.1"/>
    <property type="molecule type" value="Genomic_DNA"/>
</dbReference>
<keyword evidence="2" id="KW-1185">Reference proteome</keyword>
<organism evidence="1 2">
    <name type="scientific">Hypholoma sublateritium (strain FD-334 SS-4)</name>
    <dbReference type="NCBI Taxonomy" id="945553"/>
    <lineage>
        <taxon>Eukaryota</taxon>
        <taxon>Fungi</taxon>
        <taxon>Dikarya</taxon>
        <taxon>Basidiomycota</taxon>
        <taxon>Agaricomycotina</taxon>
        <taxon>Agaricomycetes</taxon>
        <taxon>Agaricomycetidae</taxon>
        <taxon>Agaricales</taxon>
        <taxon>Agaricineae</taxon>
        <taxon>Strophariaceae</taxon>
        <taxon>Hypholoma</taxon>
    </lineage>
</organism>
<dbReference type="Proteomes" id="UP000054270">
    <property type="component" value="Unassembled WGS sequence"/>
</dbReference>
<reference evidence="2" key="1">
    <citation type="submission" date="2014-04" db="EMBL/GenBank/DDBJ databases">
        <title>Evolutionary Origins and Diversification of the Mycorrhizal Mutualists.</title>
        <authorList>
            <consortium name="DOE Joint Genome Institute"/>
            <consortium name="Mycorrhizal Genomics Consortium"/>
            <person name="Kohler A."/>
            <person name="Kuo A."/>
            <person name="Nagy L.G."/>
            <person name="Floudas D."/>
            <person name="Copeland A."/>
            <person name="Barry K.W."/>
            <person name="Cichocki N."/>
            <person name="Veneault-Fourrey C."/>
            <person name="LaButti K."/>
            <person name="Lindquist E.A."/>
            <person name="Lipzen A."/>
            <person name="Lundell T."/>
            <person name="Morin E."/>
            <person name="Murat C."/>
            <person name="Riley R."/>
            <person name="Ohm R."/>
            <person name="Sun H."/>
            <person name="Tunlid A."/>
            <person name="Henrissat B."/>
            <person name="Grigoriev I.V."/>
            <person name="Hibbett D.S."/>
            <person name="Martin F."/>
        </authorList>
    </citation>
    <scope>NUCLEOTIDE SEQUENCE [LARGE SCALE GENOMIC DNA]</scope>
    <source>
        <strain evidence="2">FD-334 SS-4</strain>
    </source>
</reference>
<dbReference type="AlphaFoldDB" id="A0A0D2P6H5"/>
<proteinExistence type="predicted"/>
<sequence length="236" mass="25575">MAFRVVESRVNPYYVSHCTQLNFAIIGTRANFGVANADPRDDMNSAGRMCKRNLSSLAQGQRLAPTVYLGRRQSPPVRFASEPVRTVAQAQAAQCDALPPRGRARRNACRHRHSNARHGCAPRGHDSMALKTARRVGAVMRDAVFVDWLAGRAASRWPSPKRPRRAIAAAAAARVGSTHTITHRRAVWSLRNAPSATPILRPLTTPILSATMPAARVGARARSALGNSASQHPGRS</sequence>
<accession>A0A0D2P6H5</accession>
<protein>
    <submittedName>
        <fullName evidence="1">Uncharacterized protein</fullName>
    </submittedName>
</protein>
<gene>
    <name evidence="1" type="ORF">HYPSUDRAFT_214682</name>
</gene>